<protein>
    <recommendedName>
        <fullName evidence="4">Helix-hairpin-helix domain-containing protein</fullName>
    </recommendedName>
</protein>
<proteinExistence type="predicted"/>
<accession>A0ABU9GA81</accession>
<dbReference type="RefSeq" id="WP_077376142.1">
    <property type="nucleotide sequence ID" value="NZ_BJOH01000002.1"/>
</dbReference>
<evidence type="ECO:0008006" key="4">
    <source>
        <dbReference type="Google" id="ProtNLM"/>
    </source>
</evidence>
<feature type="region of interest" description="Disordered" evidence="1">
    <location>
        <begin position="36"/>
        <end position="78"/>
    </location>
</feature>
<evidence type="ECO:0000313" key="3">
    <source>
        <dbReference type="Proteomes" id="UP001378242"/>
    </source>
</evidence>
<reference evidence="2 3" key="1">
    <citation type="submission" date="2024-02" db="EMBL/GenBank/DDBJ databases">
        <title>Bacteria isolated from the canopy kelp, Nereocystis luetkeana.</title>
        <authorList>
            <person name="Pfister C.A."/>
            <person name="Younker I.T."/>
            <person name="Light S.H."/>
        </authorList>
    </citation>
    <scope>NUCLEOTIDE SEQUENCE [LARGE SCALE GENOMIC DNA]</scope>
    <source>
        <strain evidence="2 3">TI.5.07</strain>
    </source>
</reference>
<evidence type="ECO:0000313" key="2">
    <source>
        <dbReference type="EMBL" id="MEL0615379.1"/>
    </source>
</evidence>
<dbReference type="Proteomes" id="UP001378242">
    <property type="component" value="Unassembled WGS sequence"/>
</dbReference>
<organism evidence="2 3">
    <name type="scientific">Cobetia marina</name>
    <name type="common">Deleya marina</name>
    <dbReference type="NCBI Taxonomy" id="28258"/>
    <lineage>
        <taxon>Bacteria</taxon>
        <taxon>Pseudomonadati</taxon>
        <taxon>Pseudomonadota</taxon>
        <taxon>Gammaproteobacteria</taxon>
        <taxon>Oceanospirillales</taxon>
        <taxon>Halomonadaceae</taxon>
        <taxon>Cobetia</taxon>
    </lineage>
</organism>
<sequence>MTDATLDDQLASLFQEQDTKQDQNARIKELERQLREASKEADKLRNARDKAKKEVEDLRARNERLSEKAAASDKHRKQVEHEFNQKLVQYKARLAREQAIAQSRMMPMAAAEEQAESEDTADAASLEDLGLNAAAIRALTEAGYDDVAKVRKAHADGVIAEVKGIGPKAQSQIAEALDA</sequence>
<comment type="caution">
    <text evidence="2">The sequence shown here is derived from an EMBL/GenBank/DDBJ whole genome shotgun (WGS) entry which is preliminary data.</text>
</comment>
<gene>
    <name evidence="2" type="ORF">V6243_00955</name>
</gene>
<evidence type="ECO:0000256" key="1">
    <source>
        <dbReference type="SAM" id="MobiDB-lite"/>
    </source>
</evidence>
<dbReference type="Gene3D" id="1.10.150.20">
    <property type="entry name" value="5' to 3' exonuclease, C-terminal subdomain"/>
    <property type="match status" value="1"/>
</dbReference>
<dbReference type="GeneID" id="43177872"/>
<keyword evidence="3" id="KW-1185">Reference proteome</keyword>
<dbReference type="EMBL" id="JBAKAP010000001">
    <property type="protein sequence ID" value="MEL0615379.1"/>
    <property type="molecule type" value="Genomic_DNA"/>
</dbReference>
<name>A0ABU9GA81_COBMA</name>